<keyword evidence="1 3" id="KW-0732">Signal</keyword>
<evidence type="ECO:0000259" key="4">
    <source>
        <dbReference type="Pfam" id="PF10342"/>
    </source>
</evidence>
<dbReference type="STRING" id="454130.A0A0U5GTB0"/>
<proteinExistence type="predicted"/>
<feature type="region of interest" description="Disordered" evidence="2">
    <location>
        <begin position="152"/>
        <end position="213"/>
    </location>
</feature>
<sequence>MIKFISSALLLSSLAAAISITEPSENSTYAAGSTVTVKWSTVDTDPSTFSLFLWNFVSWPPTYVPLAYDIPTTDESHTVQIPCDTNPEWGYQLSAINGTNVYIIYAQGDKFSISEPAKGSHCADTDPVPPPFPTGPSATTCDATTVYITVSPSGSTIPHHSHHHNHHHSHPAQAPSVSSTTTATATAVPSSSSSTSTSSSSLAPSTSHYTKPGNVPKTIGWCSDYSHPVTLDHPPAPTDAPVPPGTVGDDGLVTVVVTATVAVPAPEGDDRCVAV</sequence>
<dbReference type="EMBL" id="CDMC01000006">
    <property type="protein sequence ID" value="CEN62055.1"/>
    <property type="molecule type" value="Genomic_DNA"/>
</dbReference>
<organism evidence="5 6">
    <name type="scientific">Aspergillus calidoustus</name>
    <dbReference type="NCBI Taxonomy" id="454130"/>
    <lineage>
        <taxon>Eukaryota</taxon>
        <taxon>Fungi</taxon>
        <taxon>Dikarya</taxon>
        <taxon>Ascomycota</taxon>
        <taxon>Pezizomycotina</taxon>
        <taxon>Eurotiomycetes</taxon>
        <taxon>Eurotiomycetidae</taxon>
        <taxon>Eurotiales</taxon>
        <taxon>Aspergillaceae</taxon>
        <taxon>Aspergillus</taxon>
        <taxon>Aspergillus subgen. Nidulantes</taxon>
    </lineage>
</organism>
<dbReference type="OrthoDB" id="5420143at2759"/>
<evidence type="ECO:0000313" key="5">
    <source>
        <dbReference type="EMBL" id="CEN62055.1"/>
    </source>
</evidence>
<feature type="compositionally biased region" description="Basic residues" evidence="2">
    <location>
        <begin position="159"/>
        <end position="170"/>
    </location>
</feature>
<dbReference type="Proteomes" id="UP000054771">
    <property type="component" value="Unassembled WGS sequence"/>
</dbReference>
<protein>
    <recommendedName>
        <fullName evidence="4">Yeast cell wall synthesis Kre9/Knh1-like N-terminal domain-containing protein</fullName>
    </recommendedName>
</protein>
<keyword evidence="6" id="KW-1185">Reference proteome</keyword>
<accession>A0A0U5GTB0</accession>
<evidence type="ECO:0000256" key="2">
    <source>
        <dbReference type="SAM" id="MobiDB-lite"/>
    </source>
</evidence>
<feature type="domain" description="Yeast cell wall synthesis Kre9/Knh1-like N-terminal" evidence="4">
    <location>
        <begin position="22"/>
        <end position="113"/>
    </location>
</feature>
<evidence type="ECO:0000313" key="6">
    <source>
        <dbReference type="Proteomes" id="UP000054771"/>
    </source>
</evidence>
<evidence type="ECO:0000256" key="3">
    <source>
        <dbReference type="SAM" id="SignalP"/>
    </source>
</evidence>
<gene>
    <name evidence="5" type="ORF">ASPCAL08695</name>
</gene>
<dbReference type="AlphaFoldDB" id="A0A0U5GTB0"/>
<name>A0A0U5GTB0_ASPCI</name>
<evidence type="ECO:0000256" key="1">
    <source>
        <dbReference type="ARBA" id="ARBA00022729"/>
    </source>
</evidence>
<dbReference type="Pfam" id="PF10342">
    <property type="entry name" value="Kre9_KNH"/>
    <property type="match status" value="1"/>
</dbReference>
<feature type="chain" id="PRO_5006858193" description="Yeast cell wall synthesis Kre9/Knh1-like N-terminal domain-containing protein" evidence="3">
    <location>
        <begin position="18"/>
        <end position="275"/>
    </location>
</feature>
<dbReference type="InterPro" id="IPR018466">
    <property type="entry name" value="Kre9/Knh1-like_N"/>
</dbReference>
<feature type="compositionally biased region" description="Low complexity" evidence="2">
    <location>
        <begin position="171"/>
        <end position="207"/>
    </location>
</feature>
<feature type="signal peptide" evidence="3">
    <location>
        <begin position="1"/>
        <end position="17"/>
    </location>
</feature>
<feature type="region of interest" description="Disordered" evidence="2">
    <location>
        <begin position="116"/>
        <end position="136"/>
    </location>
</feature>
<dbReference type="OMA" id="CDTNPEW"/>
<reference evidence="6" key="1">
    <citation type="journal article" date="2016" name="Genome Announc.">
        <title>Draft genome sequences of fungus Aspergillus calidoustus.</title>
        <authorList>
            <person name="Horn F."/>
            <person name="Linde J."/>
            <person name="Mattern D.J."/>
            <person name="Walther G."/>
            <person name="Guthke R."/>
            <person name="Scherlach K."/>
            <person name="Martin K."/>
            <person name="Brakhage A.A."/>
            <person name="Petzke L."/>
            <person name="Valiante V."/>
        </authorList>
    </citation>
    <scope>NUCLEOTIDE SEQUENCE [LARGE SCALE GENOMIC DNA]</scope>
    <source>
        <strain evidence="6">SF006504</strain>
    </source>
</reference>
<dbReference type="PANTHER" id="PTHR35185">
    <property type="entry name" value="SERINE/THREONINE-RICH PROTEIN ADG2-RELATED"/>
    <property type="match status" value="1"/>
</dbReference>
<dbReference type="InterPro" id="IPR052479">
    <property type="entry name" value="GPI-anchor_Adhesion_Reg"/>
</dbReference>
<dbReference type="PANTHER" id="PTHR35185:SF2">
    <property type="entry name" value="EXTRACELLULAR PROLINE-SERINE RICH PROTEIN (AFU_ORTHOLOGUE AFUA_8G07090)"/>
    <property type="match status" value="1"/>
</dbReference>